<dbReference type="InterPro" id="IPR007318">
    <property type="entry name" value="Phopholipid_MeTrfase"/>
</dbReference>
<dbReference type="Gene3D" id="1.20.120.1630">
    <property type="match status" value="1"/>
</dbReference>
<keyword evidence="6" id="KW-0489">Methyltransferase</keyword>
<evidence type="ECO:0000256" key="4">
    <source>
        <dbReference type="ARBA" id="ARBA00023136"/>
    </source>
</evidence>
<keyword evidence="3 5" id="KW-1133">Transmembrane helix</keyword>
<reference evidence="6 7" key="1">
    <citation type="submission" date="2019-02" db="EMBL/GenBank/DDBJ databases">
        <title>WGS of Pseudoxanthomonas species novum from clinical isolates.</title>
        <authorList>
            <person name="Bernier A.-M."/>
            <person name="Bernard K."/>
            <person name="Vachon A."/>
        </authorList>
    </citation>
    <scope>NUCLEOTIDE SEQUENCE [LARGE SCALE GENOMIC DNA]</scope>
    <source>
        <strain evidence="6 7">NML140781</strain>
    </source>
</reference>
<proteinExistence type="predicted"/>
<protein>
    <submittedName>
        <fullName evidence="6">Isoprenylcysteine carboxylmethyltransferase family protein</fullName>
    </submittedName>
</protein>
<dbReference type="PANTHER" id="PTHR43847:SF1">
    <property type="entry name" value="BLL3993 PROTEIN"/>
    <property type="match status" value="1"/>
</dbReference>
<keyword evidence="6" id="KW-0808">Transferase</keyword>
<evidence type="ECO:0000256" key="3">
    <source>
        <dbReference type="ARBA" id="ARBA00022989"/>
    </source>
</evidence>
<organism evidence="6 7">
    <name type="scientific">Pseudoxanthomonas winnipegensis</name>
    <dbReference type="NCBI Taxonomy" id="2480810"/>
    <lineage>
        <taxon>Bacteria</taxon>
        <taxon>Pseudomonadati</taxon>
        <taxon>Pseudomonadota</taxon>
        <taxon>Gammaproteobacteria</taxon>
        <taxon>Lysobacterales</taxon>
        <taxon>Lysobacteraceae</taxon>
        <taxon>Pseudoxanthomonas</taxon>
    </lineage>
</organism>
<dbReference type="PANTHER" id="PTHR43847">
    <property type="entry name" value="BLL3993 PROTEIN"/>
    <property type="match status" value="1"/>
</dbReference>
<keyword evidence="4 5" id="KW-0472">Membrane</keyword>
<name>A0A4Q8LVW8_9GAMM</name>
<dbReference type="Proteomes" id="UP000292087">
    <property type="component" value="Unassembled WGS sequence"/>
</dbReference>
<evidence type="ECO:0000313" key="6">
    <source>
        <dbReference type="EMBL" id="TAA35508.1"/>
    </source>
</evidence>
<comment type="caution">
    <text evidence="6">The sequence shown here is derived from an EMBL/GenBank/DDBJ whole genome shotgun (WGS) entry which is preliminary data.</text>
</comment>
<comment type="subcellular location">
    <subcellularLocation>
        <location evidence="1">Endomembrane system</location>
        <topology evidence="1">Multi-pass membrane protein</topology>
    </subcellularLocation>
</comment>
<evidence type="ECO:0000256" key="1">
    <source>
        <dbReference type="ARBA" id="ARBA00004127"/>
    </source>
</evidence>
<dbReference type="EMBL" id="SHMF01000002">
    <property type="protein sequence ID" value="TAA35508.1"/>
    <property type="molecule type" value="Genomic_DNA"/>
</dbReference>
<accession>A0A4Q8LVW8</accession>
<dbReference type="GO" id="GO:0032259">
    <property type="term" value="P:methylation"/>
    <property type="evidence" value="ECO:0007669"/>
    <property type="project" value="UniProtKB-KW"/>
</dbReference>
<evidence type="ECO:0000313" key="7">
    <source>
        <dbReference type="Proteomes" id="UP000292087"/>
    </source>
</evidence>
<dbReference type="InterPro" id="IPR052527">
    <property type="entry name" value="Metal_cation-efflux_comp"/>
</dbReference>
<sequence length="179" mass="19713">MSPRTQGRSRGVLEEHTLEGAARLSNTPLLVRLTAPVHFLLAFGLAALAQRVLALPLPQGGALLAMQWAGSLLALAALGLALWCFALFATRRTTILPSSQPSSLVERGPYRLTRNPMYVSLLVSYIGLAGYLVVPWALVLLPLPWLALRQVVIPFEEARLRAEFGPAYARYCARVRRWL</sequence>
<feature type="transmembrane region" description="Helical" evidence="5">
    <location>
        <begin position="68"/>
        <end position="89"/>
    </location>
</feature>
<feature type="transmembrane region" description="Helical" evidence="5">
    <location>
        <begin position="117"/>
        <end position="138"/>
    </location>
</feature>
<dbReference type="GO" id="GO:0008168">
    <property type="term" value="F:methyltransferase activity"/>
    <property type="evidence" value="ECO:0007669"/>
    <property type="project" value="UniProtKB-KW"/>
</dbReference>
<evidence type="ECO:0000256" key="5">
    <source>
        <dbReference type="SAM" id="Phobius"/>
    </source>
</evidence>
<evidence type="ECO:0000256" key="2">
    <source>
        <dbReference type="ARBA" id="ARBA00022692"/>
    </source>
</evidence>
<feature type="transmembrane region" description="Helical" evidence="5">
    <location>
        <begin position="29"/>
        <end position="48"/>
    </location>
</feature>
<dbReference type="Pfam" id="PF04191">
    <property type="entry name" value="PEMT"/>
    <property type="match status" value="1"/>
</dbReference>
<gene>
    <name evidence="6" type="ORF">EA656_07395</name>
</gene>
<dbReference type="GO" id="GO:0012505">
    <property type="term" value="C:endomembrane system"/>
    <property type="evidence" value="ECO:0007669"/>
    <property type="project" value="UniProtKB-SubCell"/>
</dbReference>
<dbReference type="AlphaFoldDB" id="A0A4Q8LVW8"/>
<keyword evidence="2 5" id="KW-0812">Transmembrane</keyword>